<gene>
    <name evidence="3" type="primary">LOC108671101</name>
</gene>
<dbReference type="SUPFAM" id="SSF48726">
    <property type="entry name" value="Immunoglobulin"/>
    <property type="match status" value="2"/>
</dbReference>
<dbReference type="InterPro" id="IPR007110">
    <property type="entry name" value="Ig-like_dom"/>
</dbReference>
<dbReference type="PROSITE" id="PS50835">
    <property type="entry name" value="IG_LIKE"/>
    <property type="match status" value="1"/>
</dbReference>
<dbReference type="Pfam" id="PF13927">
    <property type="entry name" value="Ig_3"/>
    <property type="match status" value="1"/>
</dbReference>
<dbReference type="SMART" id="SM00408">
    <property type="entry name" value="IGc2"/>
    <property type="match status" value="1"/>
</dbReference>
<dbReference type="InterPro" id="IPR003599">
    <property type="entry name" value="Ig_sub"/>
</dbReference>
<dbReference type="CDD" id="cd00096">
    <property type="entry name" value="Ig"/>
    <property type="match status" value="1"/>
</dbReference>
<dbReference type="InterPro" id="IPR013783">
    <property type="entry name" value="Ig-like_fold"/>
</dbReference>
<dbReference type="InterPro" id="IPR037448">
    <property type="entry name" value="Zig-8"/>
</dbReference>
<reference evidence="3" key="1">
    <citation type="submission" date="2025-08" db="UniProtKB">
        <authorList>
            <consortium name="RefSeq"/>
        </authorList>
    </citation>
    <scope>IDENTIFICATION</scope>
    <source>
        <tissue evidence="3">Whole organism</tissue>
    </source>
</reference>
<dbReference type="Gene3D" id="2.60.40.10">
    <property type="entry name" value="Immunoglobulins"/>
    <property type="match status" value="2"/>
</dbReference>
<protein>
    <submittedName>
        <fullName evidence="3">Zwei Ig domain protein zig-8</fullName>
    </submittedName>
</protein>
<accession>A0A979FQW6</accession>
<dbReference type="Proteomes" id="UP000694843">
    <property type="component" value="Unplaced"/>
</dbReference>
<dbReference type="PANTHER" id="PTHR23279">
    <property type="entry name" value="DEFECTIVE PROBOSCIS EXTENSION RESPONSE DPR -RELATED"/>
    <property type="match status" value="1"/>
</dbReference>
<organism evidence="2 3">
    <name type="scientific">Hyalella azteca</name>
    <name type="common">Amphipod</name>
    <dbReference type="NCBI Taxonomy" id="294128"/>
    <lineage>
        <taxon>Eukaryota</taxon>
        <taxon>Metazoa</taxon>
        <taxon>Ecdysozoa</taxon>
        <taxon>Arthropoda</taxon>
        <taxon>Crustacea</taxon>
        <taxon>Multicrustacea</taxon>
        <taxon>Malacostraca</taxon>
        <taxon>Eumalacostraca</taxon>
        <taxon>Peracarida</taxon>
        <taxon>Amphipoda</taxon>
        <taxon>Senticaudata</taxon>
        <taxon>Talitrida</taxon>
        <taxon>Talitroidea</taxon>
        <taxon>Hyalellidae</taxon>
        <taxon>Hyalella</taxon>
    </lineage>
</organism>
<feature type="domain" description="Ig-like" evidence="1">
    <location>
        <begin position="82"/>
        <end position="173"/>
    </location>
</feature>
<dbReference type="InterPro" id="IPR036179">
    <property type="entry name" value="Ig-like_dom_sf"/>
</dbReference>
<dbReference type="InterPro" id="IPR003598">
    <property type="entry name" value="Ig_sub2"/>
</dbReference>
<dbReference type="OrthoDB" id="10031887at2759"/>
<evidence type="ECO:0000259" key="1">
    <source>
        <dbReference type="PROSITE" id="PS50835"/>
    </source>
</evidence>
<dbReference type="GO" id="GO:0032589">
    <property type="term" value="C:neuron projection membrane"/>
    <property type="evidence" value="ECO:0007669"/>
    <property type="project" value="TreeGrafter"/>
</dbReference>
<dbReference type="GO" id="GO:0050808">
    <property type="term" value="P:synapse organization"/>
    <property type="evidence" value="ECO:0007669"/>
    <property type="project" value="TreeGrafter"/>
</dbReference>
<dbReference type="SMART" id="SM00409">
    <property type="entry name" value="IG"/>
    <property type="match status" value="1"/>
</dbReference>
<dbReference type="RefSeq" id="XP_047739500.1">
    <property type="nucleotide sequence ID" value="XM_047883544.1"/>
</dbReference>
<evidence type="ECO:0000313" key="2">
    <source>
        <dbReference type="Proteomes" id="UP000694843"/>
    </source>
</evidence>
<dbReference type="GeneID" id="108671101"/>
<evidence type="ECO:0000313" key="3">
    <source>
        <dbReference type="RefSeq" id="XP_047739500.1"/>
    </source>
</evidence>
<dbReference type="AlphaFoldDB" id="A0A979FQW6"/>
<name>A0A979FQW6_HYAAZ</name>
<proteinExistence type="predicted"/>
<dbReference type="KEGG" id="hazt:108671101"/>
<keyword evidence="2" id="KW-1185">Reference proteome</keyword>
<sequence length="229" mass="25903">MGDKKVGLQVTWIRRRDYHILTSGLQTQTLDERFSVVKSENPDDWLLQIKFVQRRDHGLYECQVPTKTGRNVYQVFLNVVVPKASILGSKELHVQSGSTISLVCVIDGTIKPSSFVFWYHNENMINYDRQRGGINVVTEHEPRTRAQLTIADATYADSGNYTCSAGVTNSTVNVFVSEGDKTAAIQRLGMSLSICLVPNHLLLLLLSLYLGWHHFINNVNVQRLFYIST</sequence>
<dbReference type="PANTHER" id="PTHR23279:SF45">
    <property type="entry name" value="DEFECTIVE PROBOSCIS EXTENSION RESPONSE 12, ISOFORM C"/>
    <property type="match status" value="1"/>
</dbReference>